<feature type="compositionally biased region" description="Polar residues" evidence="6">
    <location>
        <begin position="407"/>
        <end position="419"/>
    </location>
</feature>
<dbReference type="SUPFAM" id="SSF48403">
    <property type="entry name" value="Ankyrin repeat"/>
    <property type="match status" value="1"/>
</dbReference>
<feature type="compositionally biased region" description="Low complexity" evidence="6">
    <location>
        <begin position="113"/>
        <end position="124"/>
    </location>
</feature>
<evidence type="ECO:0000259" key="8">
    <source>
        <dbReference type="PROSITE" id="PS51141"/>
    </source>
</evidence>
<feature type="domain" description="SBP-type" evidence="8">
    <location>
        <begin position="143"/>
        <end position="220"/>
    </location>
</feature>
<accession>A0ABM0YBJ0</accession>
<dbReference type="Pfam" id="PF26102">
    <property type="entry name" value="Ig_SPL7"/>
    <property type="match status" value="1"/>
</dbReference>
<keyword evidence="10" id="KW-1185">Reference proteome</keyword>
<protein>
    <submittedName>
        <fullName evidence="11">Squamosa promoter-binding-like protein 14</fullName>
    </submittedName>
</protein>
<comment type="cofactor">
    <cofactor evidence="1">
        <name>Zn(2+)</name>
        <dbReference type="ChEBI" id="CHEBI:29105"/>
    </cofactor>
</comment>
<proteinExistence type="predicted"/>
<feature type="region of interest" description="Disordered" evidence="6">
    <location>
        <begin position="376"/>
        <end position="483"/>
    </location>
</feature>
<feature type="domain" description="Rieske" evidence="9">
    <location>
        <begin position="635"/>
        <end position="696"/>
    </location>
</feature>
<feature type="compositionally biased region" description="Low complexity" evidence="6">
    <location>
        <begin position="388"/>
        <end position="399"/>
    </location>
</feature>
<evidence type="ECO:0000259" key="9">
    <source>
        <dbReference type="PROSITE" id="PS51296"/>
    </source>
</evidence>
<sequence>MDEVGAQVATPMFIHPSLSPMGRKRDLYYPMSSRLVPSQQQQPQRRDEWNSKMWDWDSRRFEAKPVDAQTLCLENVTTQQFDLTSRNKSGGGEERGLDLNLGSGLTALEETTTATATPTATPTTQNVRPSKKVRSGSPGGGNYPMCQVDNCTEDLSHAKDYHRRHKVCEVHSKATKALVGKQMQRFCQQCSRFHRLSEFDEGKRSCRRRLAGHNRRRRKTMQPEEIASGVVVPGNRDNNTSNAKMDLMALLTALACAQGKNDVKPVSSPAVPDREQLLQILNKINALPLPMDLVSKLNNIGSLARKNLDQPMANPTNDMNGASPSTMDLLAVLSSTLGSSSPDALAILSQGGFGNKDSDKTKLSSYDHGVTTNVEKRTFGFSSGGGERSSSSNQSPSQDSDSRAQDTRSSLSLQLFTSSPEDESRPTVASSRKYYSSASSNPVEDRSPSSSPVMQELFPLQTSPETMRSKNHNNSSPSRTGCLPLELFGASNRGTANPNFKGFGQQSGYASSGSDYSSPSLNSDAQDRTGKIVFKLLDKDPSQLPGTLRSEIYNWLSNIPSEMESYIRPGCVVLSVYIAMSPAAWEQLERNLLQRLGVLLQNPQSDFWRNVRFIVNTGRQLASHKNGRVRCSKSWRTWNSPELISVSPIAVVAGAETSLVVRGRSLTNDGISIRCTHMGSYMSMEVTGAACRQAVCDELNVNSFKVQNAQPGFLGRCFIEVENGFRGDSFPLIIANASICKELNRLEEEFHPKSQDTSEEHAQSTDRRPTSREEVLCFLNELGWLFQKNQTSELREQSDFSLARFKFLLVCSVERDYCALIRTLLDMLVERNLVNDELNTEALDMLAEIQLLNRAVKRKSTKMVELLIHYSVNPSALDSSNNFVFLPNIIGPGGITPLHLAACTSGSDDMVDLLTSDPQEIGLSSWNSLRDATGQTPYSYAAIRNNHSYNSLVARKLADKRNKQVSLNIENEIVDQKGLSKRLSSEMNKSSCASCATVALKYQRRVSGSHRLFPTPIIHSMLAVATVCVCVCVFMHAFPIVRQGSHFSWGGLDYGSI</sequence>
<dbReference type="Pfam" id="PF00023">
    <property type="entry name" value="Ank"/>
    <property type="match status" value="1"/>
</dbReference>
<name>A0ABM0YBJ0_CAMSA</name>
<dbReference type="Gene3D" id="1.25.40.20">
    <property type="entry name" value="Ankyrin repeat-containing domain"/>
    <property type="match status" value="1"/>
</dbReference>
<gene>
    <name evidence="11" type="primary">LOC104776222</name>
</gene>
<dbReference type="RefSeq" id="XP_010498553.1">
    <property type="nucleotide sequence ID" value="XM_010500251.2"/>
</dbReference>
<feature type="region of interest" description="Disordered" evidence="6">
    <location>
        <begin position="496"/>
        <end position="523"/>
    </location>
</feature>
<dbReference type="Pfam" id="PF03110">
    <property type="entry name" value="SBP"/>
    <property type="match status" value="1"/>
</dbReference>
<keyword evidence="4" id="KW-0862">Zinc</keyword>
<keyword evidence="3 5" id="KW-0863">Zinc-finger</keyword>
<dbReference type="PANTHER" id="PTHR31251">
    <property type="entry name" value="SQUAMOSA PROMOTER-BINDING-LIKE PROTEIN 4"/>
    <property type="match status" value="1"/>
</dbReference>
<dbReference type="Proteomes" id="UP000694864">
    <property type="component" value="Chromosome 3"/>
</dbReference>
<dbReference type="GeneID" id="104776222"/>
<feature type="transmembrane region" description="Helical" evidence="7">
    <location>
        <begin position="1017"/>
        <end position="1038"/>
    </location>
</feature>
<feature type="region of interest" description="Disordered" evidence="6">
    <location>
        <begin position="113"/>
        <end position="141"/>
    </location>
</feature>
<feature type="compositionally biased region" description="Low complexity" evidence="6">
    <location>
        <begin position="429"/>
        <end position="440"/>
    </location>
</feature>
<evidence type="ECO:0000256" key="7">
    <source>
        <dbReference type="SAM" id="Phobius"/>
    </source>
</evidence>
<feature type="compositionally biased region" description="Low complexity" evidence="6">
    <location>
        <begin position="507"/>
        <end position="523"/>
    </location>
</feature>
<keyword evidence="7" id="KW-1133">Transmembrane helix</keyword>
<dbReference type="InterPro" id="IPR002110">
    <property type="entry name" value="Ankyrin_rpt"/>
</dbReference>
<organism evidence="10 11">
    <name type="scientific">Camelina sativa</name>
    <name type="common">False flax</name>
    <name type="synonym">Myagrum sativum</name>
    <dbReference type="NCBI Taxonomy" id="90675"/>
    <lineage>
        <taxon>Eukaryota</taxon>
        <taxon>Viridiplantae</taxon>
        <taxon>Streptophyta</taxon>
        <taxon>Embryophyta</taxon>
        <taxon>Tracheophyta</taxon>
        <taxon>Spermatophyta</taxon>
        <taxon>Magnoliopsida</taxon>
        <taxon>eudicotyledons</taxon>
        <taxon>Gunneridae</taxon>
        <taxon>Pentapetalae</taxon>
        <taxon>rosids</taxon>
        <taxon>malvids</taxon>
        <taxon>Brassicales</taxon>
        <taxon>Brassicaceae</taxon>
        <taxon>Camelineae</taxon>
        <taxon>Camelina</taxon>
    </lineage>
</organism>
<evidence type="ECO:0000256" key="3">
    <source>
        <dbReference type="ARBA" id="ARBA00022771"/>
    </source>
</evidence>
<evidence type="ECO:0000256" key="1">
    <source>
        <dbReference type="ARBA" id="ARBA00001947"/>
    </source>
</evidence>
<reference evidence="11" key="2">
    <citation type="submission" date="2025-08" db="UniProtKB">
        <authorList>
            <consortium name="RefSeq"/>
        </authorList>
    </citation>
    <scope>IDENTIFICATION</scope>
    <source>
        <tissue evidence="11">Leaf</tissue>
    </source>
</reference>
<dbReference type="InterPro" id="IPR036893">
    <property type="entry name" value="SBP_sf"/>
</dbReference>
<evidence type="ECO:0000256" key="6">
    <source>
        <dbReference type="SAM" id="MobiDB-lite"/>
    </source>
</evidence>
<evidence type="ECO:0000256" key="5">
    <source>
        <dbReference type="PROSITE-ProRule" id="PRU00470"/>
    </source>
</evidence>
<keyword evidence="7" id="KW-0472">Membrane</keyword>
<dbReference type="InterPro" id="IPR044817">
    <property type="entry name" value="SBP-like"/>
</dbReference>
<dbReference type="Gene3D" id="4.10.1100.10">
    <property type="entry name" value="Transcription factor, SBP-box domain"/>
    <property type="match status" value="1"/>
</dbReference>
<dbReference type="InterPro" id="IPR036770">
    <property type="entry name" value="Ankyrin_rpt-contain_sf"/>
</dbReference>
<dbReference type="InterPro" id="IPR004333">
    <property type="entry name" value="SBP_dom"/>
</dbReference>
<dbReference type="PROSITE" id="PS51296">
    <property type="entry name" value="RIESKE"/>
    <property type="match status" value="1"/>
</dbReference>
<dbReference type="PROSITE" id="PS51141">
    <property type="entry name" value="ZF_SBP"/>
    <property type="match status" value="1"/>
</dbReference>
<dbReference type="PANTHER" id="PTHR31251:SF193">
    <property type="entry name" value="SQUAMOSA PROMOTER-BINDING-LIKE PROTEIN 14"/>
    <property type="match status" value="1"/>
</dbReference>
<reference evidence="10" key="1">
    <citation type="journal article" date="2014" name="Nat. Commun.">
        <title>The emerging biofuel crop Camelina sativa retains a highly undifferentiated hexaploid genome structure.</title>
        <authorList>
            <person name="Kagale S."/>
            <person name="Koh C."/>
            <person name="Nixon J."/>
            <person name="Bollina V."/>
            <person name="Clarke W.E."/>
            <person name="Tuteja R."/>
            <person name="Spillane C."/>
            <person name="Robinson S.J."/>
            <person name="Links M.G."/>
            <person name="Clarke C."/>
            <person name="Higgins E.E."/>
            <person name="Huebert T."/>
            <person name="Sharpe A.G."/>
            <person name="Parkin I.A."/>
        </authorList>
    </citation>
    <scope>NUCLEOTIDE SEQUENCE [LARGE SCALE GENOMIC DNA]</scope>
    <source>
        <strain evidence="10">cv. DH55</strain>
    </source>
</reference>
<evidence type="ECO:0000256" key="4">
    <source>
        <dbReference type="ARBA" id="ARBA00022833"/>
    </source>
</evidence>
<keyword evidence="2" id="KW-0479">Metal-binding</keyword>
<feature type="compositionally biased region" description="Polar residues" evidence="6">
    <location>
        <begin position="460"/>
        <end position="479"/>
    </location>
</feature>
<evidence type="ECO:0000256" key="2">
    <source>
        <dbReference type="ARBA" id="ARBA00022723"/>
    </source>
</evidence>
<dbReference type="InterPro" id="IPR017941">
    <property type="entry name" value="Rieske_2Fe-2S"/>
</dbReference>
<keyword evidence="7" id="KW-0812">Transmembrane</keyword>
<evidence type="ECO:0000313" key="11">
    <source>
        <dbReference type="RefSeq" id="XP_010498553.1"/>
    </source>
</evidence>
<evidence type="ECO:0000313" key="10">
    <source>
        <dbReference type="Proteomes" id="UP000694864"/>
    </source>
</evidence>
<feature type="region of interest" description="Disordered" evidence="6">
    <location>
        <begin position="750"/>
        <end position="769"/>
    </location>
</feature>
<dbReference type="SUPFAM" id="SSF103612">
    <property type="entry name" value="SBT domain"/>
    <property type="match status" value="1"/>
</dbReference>